<evidence type="ECO:0000313" key="2">
    <source>
        <dbReference type="EMBL" id="KAI3895986.1"/>
    </source>
</evidence>
<proteinExistence type="predicted"/>
<accession>A0AAD4SC43</accession>
<sequence length="245" mass="27504">MCDLLYFIYTILVITIWQIGLAGDDVVLAIGVMKDHRHVKNGFKQLKTPSIAKDKKLEFHIISEICIPLRRDRLVVVVVGVYLHLQLYMQVYAHSSVGMKEHWRCSMVPIQLIEVVVQDGTIAKTVIAASGAFISNHEATNYETTQGINHFGGGASTTFEEVQPILMPTVQMNGFQLFTDLGVEVVKLTFHITSEIELQFGNRYALHRSSSVHILEDKDNLKEWDLSGPSFELPSSVKGHLGYGY</sequence>
<reference evidence="2" key="1">
    <citation type="submission" date="2022-04" db="EMBL/GenBank/DDBJ databases">
        <title>A functionally conserved STORR gene fusion in Papaver species that diverged 16.8 million years ago.</title>
        <authorList>
            <person name="Catania T."/>
        </authorList>
    </citation>
    <scope>NUCLEOTIDE SEQUENCE</scope>
    <source>
        <strain evidence="2">S-188037</strain>
    </source>
</reference>
<dbReference type="EMBL" id="JAJJMB010011896">
    <property type="protein sequence ID" value="KAI3895986.1"/>
    <property type="molecule type" value="Genomic_DNA"/>
</dbReference>
<name>A0AAD4SC43_9MAGN</name>
<keyword evidence="1" id="KW-0472">Membrane</keyword>
<organism evidence="2 3">
    <name type="scientific">Papaver atlanticum</name>
    <dbReference type="NCBI Taxonomy" id="357466"/>
    <lineage>
        <taxon>Eukaryota</taxon>
        <taxon>Viridiplantae</taxon>
        <taxon>Streptophyta</taxon>
        <taxon>Embryophyta</taxon>
        <taxon>Tracheophyta</taxon>
        <taxon>Spermatophyta</taxon>
        <taxon>Magnoliopsida</taxon>
        <taxon>Ranunculales</taxon>
        <taxon>Papaveraceae</taxon>
        <taxon>Papaveroideae</taxon>
        <taxon>Papaver</taxon>
    </lineage>
</organism>
<keyword evidence="1" id="KW-1133">Transmembrane helix</keyword>
<comment type="caution">
    <text evidence="2">The sequence shown here is derived from an EMBL/GenBank/DDBJ whole genome shotgun (WGS) entry which is preliminary data.</text>
</comment>
<protein>
    <submittedName>
        <fullName evidence="2">Uncharacterized protein</fullName>
    </submittedName>
</protein>
<dbReference type="Proteomes" id="UP001202328">
    <property type="component" value="Unassembled WGS sequence"/>
</dbReference>
<keyword evidence="3" id="KW-1185">Reference proteome</keyword>
<gene>
    <name evidence="2" type="ORF">MKW98_025777</name>
</gene>
<evidence type="ECO:0000256" key="1">
    <source>
        <dbReference type="SAM" id="Phobius"/>
    </source>
</evidence>
<feature type="transmembrane region" description="Helical" evidence="1">
    <location>
        <begin position="6"/>
        <end position="30"/>
    </location>
</feature>
<keyword evidence="1" id="KW-0812">Transmembrane</keyword>
<dbReference type="AlphaFoldDB" id="A0AAD4SC43"/>
<evidence type="ECO:0000313" key="3">
    <source>
        <dbReference type="Proteomes" id="UP001202328"/>
    </source>
</evidence>